<name>A0A919V041_9ACTN</name>
<keyword evidence="2" id="KW-1185">Reference proteome</keyword>
<evidence type="ECO:0000313" key="1">
    <source>
        <dbReference type="EMBL" id="GII76273.1"/>
    </source>
</evidence>
<reference evidence="1" key="1">
    <citation type="submission" date="2021-01" db="EMBL/GenBank/DDBJ databases">
        <title>Whole genome shotgun sequence of Sphaerisporangium rufum NBRC 109079.</title>
        <authorList>
            <person name="Komaki H."/>
            <person name="Tamura T."/>
        </authorList>
    </citation>
    <scope>NUCLEOTIDE SEQUENCE</scope>
    <source>
        <strain evidence="1">NBRC 109079</strain>
    </source>
</reference>
<dbReference type="Proteomes" id="UP000655287">
    <property type="component" value="Unassembled WGS sequence"/>
</dbReference>
<gene>
    <name evidence="1" type="ORF">Sru01_12550</name>
</gene>
<sequence length="45" mass="5163">MSAGRFGRAAGTTWDDLRALPEVWSEVREIVVSWEESQADERRDP</sequence>
<dbReference type="EMBL" id="BOOU01000014">
    <property type="protein sequence ID" value="GII76273.1"/>
    <property type="molecule type" value="Genomic_DNA"/>
</dbReference>
<protein>
    <submittedName>
        <fullName evidence="1">Uncharacterized protein</fullName>
    </submittedName>
</protein>
<dbReference type="RefSeq" id="WP_203982904.1">
    <property type="nucleotide sequence ID" value="NZ_BOOU01000014.1"/>
</dbReference>
<dbReference type="AlphaFoldDB" id="A0A919V041"/>
<evidence type="ECO:0000313" key="2">
    <source>
        <dbReference type="Proteomes" id="UP000655287"/>
    </source>
</evidence>
<proteinExistence type="predicted"/>
<comment type="caution">
    <text evidence="1">The sequence shown here is derived from an EMBL/GenBank/DDBJ whole genome shotgun (WGS) entry which is preliminary data.</text>
</comment>
<organism evidence="1 2">
    <name type="scientific">Sphaerisporangium rufum</name>
    <dbReference type="NCBI Taxonomy" id="1381558"/>
    <lineage>
        <taxon>Bacteria</taxon>
        <taxon>Bacillati</taxon>
        <taxon>Actinomycetota</taxon>
        <taxon>Actinomycetes</taxon>
        <taxon>Streptosporangiales</taxon>
        <taxon>Streptosporangiaceae</taxon>
        <taxon>Sphaerisporangium</taxon>
    </lineage>
</organism>
<accession>A0A919V041</accession>